<evidence type="ECO:0000256" key="1">
    <source>
        <dbReference type="ARBA" id="ARBA00001941"/>
    </source>
</evidence>
<evidence type="ECO:0000259" key="8">
    <source>
        <dbReference type="PROSITE" id="PS51677"/>
    </source>
</evidence>
<dbReference type="PANTHER" id="PTHR46471:SF2">
    <property type="entry name" value="CHITIN DEACETYLASE-RELATED"/>
    <property type="match status" value="1"/>
</dbReference>
<keyword evidence="3 7" id="KW-0732">Signal</keyword>
<feature type="domain" description="NodB homology" evidence="8">
    <location>
        <begin position="40"/>
        <end position="222"/>
    </location>
</feature>
<proteinExistence type="predicted"/>
<dbReference type="CDD" id="cd10951">
    <property type="entry name" value="CE4_ClCDA_like"/>
    <property type="match status" value="1"/>
</dbReference>
<dbReference type="PANTHER" id="PTHR46471">
    <property type="entry name" value="CHITIN DEACETYLASE"/>
    <property type="match status" value="1"/>
</dbReference>
<dbReference type="AlphaFoldDB" id="B3VP80"/>
<name>B3VP80_EMEND</name>
<evidence type="ECO:0000256" key="5">
    <source>
        <dbReference type="ARBA" id="ARBA00023277"/>
    </source>
</evidence>
<organism evidence="9">
    <name type="scientific">Emericella nidulans</name>
    <name type="common">Aspergillus nidulans</name>
    <dbReference type="NCBI Taxonomy" id="162425"/>
    <lineage>
        <taxon>Eukaryota</taxon>
        <taxon>Fungi</taxon>
        <taxon>Dikarya</taxon>
        <taxon>Ascomycota</taxon>
        <taxon>Pezizomycotina</taxon>
        <taxon>Eurotiomycetes</taxon>
        <taxon>Eurotiomycetidae</taxon>
        <taxon>Eurotiales</taxon>
        <taxon>Aspergillaceae</taxon>
        <taxon>Aspergillus</taxon>
        <taxon>Aspergillus subgen. Nidulantes</taxon>
    </lineage>
</organism>
<dbReference type="InterPro" id="IPR011330">
    <property type="entry name" value="Glyco_hydro/deAcase_b/a-brl"/>
</dbReference>
<dbReference type="Gene3D" id="3.20.20.370">
    <property type="entry name" value="Glycoside hydrolase/deacetylase"/>
    <property type="match status" value="1"/>
</dbReference>
<sequence>MFATLALVFTALASNALTTPLPLVRRVPTGQVITQCTTPNTIALTFDDGPSEYTPQLLDLLSRYSARATFFVLGDAAAQNPGLLQRMRDEGHQVGAHTYDHLSLPSLGYDGIASQMTRLEEVIRPALGVAPAYMRPPYLETNELVLQVMRDLDYRVISASVDTKDYENQDADAIINTSFQLFLDQLDAGGNIVLAHDIHYWTVASLAERMLQEVNARGLIATTVGDCLGDGEIAWYH</sequence>
<keyword evidence="5" id="KW-0119">Carbohydrate metabolism</keyword>
<reference evidence="9" key="1">
    <citation type="submission" date="2008-06" db="EMBL/GenBank/DDBJ databases">
        <authorList>
            <person name="Wang Y."/>
            <person name="Song J."/>
            <person name="Yang Q."/>
        </authorList>
    </citation>
    <scope>NUCLEOTIDE SEQUENCE</scope>
</reference>
<dbReference type="InterPro" id="IPR002509">
    <property type="entry name" value="NODB_dom"/>
</dbReference>
<evidence type="ECO:0000256" key="3">
    <source>
        <dbReference type="ARBA" id="ARBA00022729"/>
    </source>
</evidence>
<feature type="chain" id="PRO_5002799548" evidence="7">
    <location>
        <begin position="19"/>
        <end position="237"/>
    </location>
</feature>
<dbReference type="PROSITE" id="PS51677">
    <property type="entry name" value="NODB"/>
    <property type="match status" value="1"/>
</dbReference>
<dbReference type="GO" id="GO:0046872">
    <property type="term" value="F:metal ion binding"/>
    <property type="evidence" value="ECO:0007669"/>
    <property type="project" value="UniProtKB-KW"/>
</dbReference>
<dbReference type="GO" id="GO:0016810">
    <property type="term" value="F:hydrolase activity, acting on carbon-nitrogen (but not peptide) bonds"/>
    <property type="evidence" value="ECO:0007669"/>
    <property type="project" value="InterPro"/>
</dbReference>
<dbReference type="EMBL" id="EU785046">
    <property type="protein sequence ID" value="ACF22101.1"/>
    <property type="molecule type" value="Genomic_DNA"/>
</dbReference>
<keyword evidence="2" id="KW-0479">Metal-binding</keyword>
<dbReference type="SUPFAM" id="SSF88713">
    <property type="entry name" value="Glycoside hydrolase/deacetylase"/>
    <property type="match status" value="1"/>
</dbReference>
<dbReference type="GO" id="GO:0005975">
    <property type="term" value="P:carbohydrate metabolic process"/>
    <property type="evidence" value="ECO:0007669"/>
    <property type="project" value="InterPro"/>
</dbReference>
<evidence type="ECO:0000256" key="6">
    <source>
        <dbReference type="ARBA" id="ARBA00023285"/>
    </source>
</evidence>
<keyword evidence="4" id="KW-0378">Hydrolase</keyword>
<dbReference type="Pfam" id="PF01522">
    <property type="entry name" value="Polysacc_deac_1"/>
    <property type="match status" value="1"/>
</dbReference>
<evidence type="ECO:0000256" key="4">
    <source>
        <dbReference type="ARBA" id="ARBA00022801"/>
    </source>
</evidence>
<evidence type="ECO:0000313" key="9">
    <source>
        <dbReference type="EMBL" id="ACF22101.1"/>
    </source>
</evidence>
<feature type="signal peptide" evidence="7">
    <location>
        <begin position="1"/>
        <end position="18"/>
    </location>
</feature>
<evidence type="ECO:0000256" key="2">
    <source>
        <dbReference type="ARBA" id="ARBA00022723"/>
    </source>
</evidence>
<keyword evidence="6" id="KW-0170">Cobalt</keyword>
<protein>
    <submittedName>
        <fullName evidence="9">Putative chitin deacetylase</fullName>
    </submittedName>
</protein>
<comment type="cofactor">
    <cofactor evidence="1">
        <name>Co(2+)</name>
        <dbReference type="ChEBI" id="CHEBI:48828"/>
    </cofactor>
</comment>
<evidence type="ECO:0000256" key="7">
    <source>
        <dbReference type="SAM" id="SignalP"/>
    </source>
</evidence>
<accession>B3VP80</accession>